<accession>J4KNK6</accession>
<keyword evidence="3" id="KW-1185">Reference proteome</keyword>
<dbReference type="GeneID" id="19888292"/>
<dbReference type="AlphaFoldDB" id="J4KNK6"/>
<name>J4KNK6_BEAB2</name>
<dbReference type="Proteomes" id="UP000002762">
    <property type="component" value="Unassembled WGS sequence"/>
</dbReference>
<dbReference type="EMBL" id="JH725162">
    <property type="protein sequence ID" value="EJP65869.1"/>
    <property type="molecule type" value="Genomic_DNA"/>
</dbReference>
<keyword evidence="1" id="KW-0472">Membrane</keyword>
<evidence type="ECO:0000256" key="1">
    <source>
        <dbReference type="SAM" id="Phobius"/>
    </source>
</evidence>
<proteinExistence type="predicted"/>
<reference evidence="2 3" key="1">
    <citation type="journal article" date="2012" name="Sci. Rep.">
        <title>Genomic perspectives on the evolution of fungal entomopathogenicity in Beauveria bassiana.</title>
        <authorList>
            <person name="Xiao G."/>
            <person name="Ying S.H."/>
            <person name="Zheng P."/>
            <person name="Wang Z.L."/>
            <person name="Zhang S."/>
            <person name="Xie X.Q."/>
            <person name="Shang Y."/>
            <person name="St Leger R.J."/>
            <person name="Zhao G.P."/>
            <person name="Wang C."/>
            <person name="Feng M.G."/>
        </authorList>
    </citation>
    <scope>NUCLEOTIDE SEQUENCE [LARGE SCALE GENOMIC DNA]</scope>
    <source>
        <strain evidence="2 3">ARSEF 2860</strain>
    </source>
</reference>
<sequence>MYLGYAAAWMDVVIDSVLVLSKKYLDTTYNLAKLRKLVMVSFKTTGFVGVAALAAFVQADYYIDPTTVPYATRGK</sequence>
<dbReference type="HOGENOM" id="CLU_2670698_0_0_1"/>
<dbReference type="RefSeq" id="XP_008598599.1">
    <property type="nucleotide sequence ID" value="XM_008600377.1"/>
</dbReference>
<organism evidence="2 3">
    <name type="scientific">Beauveria bassiana (strain ARSEF 2860)</name>
    <name type="common">White muscardine disease fungus</name>
    <name type="synonym">Tritirachium shiotae</name>
    <dbReference type="NCBI Taxonomy" id="655819"/>
    <lineage>
        <taxon>Eukaryota</taxon>
        <taxon>Fungi</taxon>
        <taxon>Dikarya</taxon>
        <taxon>Ascomycota</taxon>
        <taxon>Pezizomycotina</taxon>
        <taxon>Sordariomycetes</taxon>
        <taxon>Hypocreomycetidae</taxon>
        <taxon>Hypocreales</taxon>
        <taxon>Cordycipitaceae</taxon>
        <taxon>Beauveria</taxon>
    </lineage>
</organism>
<evidence type="ECO:0000313" key="2">
    <source>
        <dbReference type="EMBL" id="EJP65869.1"/>
    </source>
</evidence>
<keyword evidence="1" id="KW-1133">Transmembrane helix</keyword>
<evidence type="ECO:0000313" key="3">
    <source>
        <dbReference type="Proteomes" id="UP000002762"/>
    </source>
</evidence>
<gene>
    <name evidence="2" type="ORF">BBA_05280</name>
</gene>
<keyword evidence="1" id="KW-0812">Transmembrane</keyword>
<feature type="transmembrane region" description="Helical" evidence="1">
    <location>
        <begin position="37"/>
        <end position="57"/>
    </location>
</feature>
<protein>
    <submittedName>
        <fullName evidence="2">Uncharacterized protein</fullName>
    </submittedName>
</protein>
<dbReference type="InParanoid" id="J4KNK6"/>